<keyword evidence="2" id="KW-1185">Reference proteome</keyword>
<gene>
    <name evidence="1" type="ORF">SAMN05428953_11318</name>
</gene>
<protein>
    <submittedName>
        <fullName evidence="1">Uncharacterized protein</fullName>
    </submittedName>
</protein>
<name>A0A1G9ACF0_9HYPH</name>
<evidence type="ECO:0000313" key="2">
    <source>
        <dbReference type="Proteomes" id="UP000198894"/>
    </source>
</evidence>
<accession>A0A1G9ACF0</accession>
<reference evidence="2" key="1">
    <citation type="submission" date="2016-10" db="EMBL/GenBank/DDBJ databases">
        <authorList>
            <person name="Varghese N."/>
            <person name="Submissions S."/>
        </authorList>
    </citation>
    <scope>NUCLEOTIDE SEQUENCE [LARGE SCALE GENOMIC DNA]</scope>
    <source>
        <strain evidence="2">CGMCC 1.11022</strain>
    </source>
</reference>
<proteinExistence type="predicted"/>
<organism evidence="1 2">
    <name type="scientific">Mesorhizobium muleiense</name>
    <dbReference type="NCBI Taxonomy" id="1004279"/>
    <lineage>
        <taxon>Bacteria</taxon>
        <taxon>Pseudomonadati</taxon>
        <taxon>Pseudomonadota</taxon>
        <taxon>Alphaproteobacteria</taxon>
        <taxon>Hyphomicrobiales</taxon>
        <taxon>Phyllobacteriaceae</taxon>
        <taxon>Mesorhizobium</taxon>
    </lineage>
</organism>
<dbReference type="Proteomes" id="UP000198894">
    <property type="component" value="Unassembled WGS sequence"/>
</dbReference>
<dbReference type="EMBL" id="FNEE01000013">
    <property type="protein sequence ID" value="SDK24235.1"/>
    <property type="molecule type" value="Genomic_DNA"/>
</dbReference>
<sequence length="217" mass="23921">MADPTNALNTYVFKKEVVLRSIGKLEQNPIHEHFAGYLAILRAQQGNQGLPIHFGDIAEFHEKYLRVIGASDRAPYVRPFKSRGQGLEAFNSNVAGSYAPGSLRSKGKLIEVIKVVGERQSATYTLRDGHASLALDRLLKGRKVPIGALTAFLYRDYGFRIDPPNIQSVVALFRSEFGLAAGVGSQKRIFDILFADDLGTFKLGDLELLKTEAAQNE</sequence>
<dbReference type="RefSeq" id="WP_091596239.1">
    <property type="nucleotide sequence ID" value="NZ_FNEE01000013.1"/>
</dbReference>
<evidence type="ECO:0000313" key="1">
    <source>
        <dbReference type="EMBL" id="SDK24235.1"/>
    </source>
</evidence>
<dbReference type="AlphaFoldDB" id="A0A1G9ACF0"/>